<gene>
    <name evidence="1" type="ORF">AAC691_01680</name>
</gene>
<reference evidence="1 2" key="1">
    <citation type="submission" date="2024-04" db="EMBL/GenBank/DDBJ databases">
        <title>Complete genome sequence of Nguyenibacter vanlangesis HBCM-1154, a strain capable of nitrogen fixation, IAA production, and phosphorus solubilization isolated from sugarcane soil.</title>
        <authorList>
            <person name="MY HANH P."/>
        </authorList>
    </citation>
    <scope>NUCLEOTIDE SEQUENCE [LARGE SCALE GENOMIC DNA]</scope>
    <source>
        <strain evidence="1 2">HBCM 1154</strain>
    </source>
</reference>
<dbReference type="Proteomes" id="UP001449795">
    <property type="component" value="Chromosome"/>
</dbReference>
<dbReference type="EMBL" id="CP152276">
    <property type="protein sequence ID" value="XAE43207.1"/>
    <property type="molecule type" value="Genomic_DNA"/>
</dbReference>
<dbReference type="RefSeq" id="WP_342628732.1">
    <property type="nucleotide sequence ID" value="NZ_CP152276.1"/>
</dbReference>
<sequence length="98" mass="10421">MSEDRRHAVYLLVQDTASTAQDAAPTRLPGLDPGCGYRLGAPAPNGMPSAMDPHLTAAQRAIAEGRLHMAVALLMSQIGVVMPNLWPQSAVMLECRAL</sequence>
<organism evidence="1 2">
    <name type="scientific">Nguyenibacter vanlangensis</name>
    <dbReference type="NCBI Taxonomy" id="1216886"/>
    <lineage>
        <taxon>Bacteria</taxon>
        <taxon>Pseudomonadati</taxon>
        <taxon>Pseudomonadota</taxon>
        <taxon>Alphaproteobacteria</taxon>
        <taxon>Acetobacterales</taxon>
        <taxon>Acetobacteraceae</taxon>
        <taxon>Nguyenibacter</taxon>
    </lineage>
</organism>
<evidence type="ECO:0000313" key="1">
    <source>
        <dbReference type="EMBL" id="XAE43207.1"/>
    </source>
</evidence>
<accession>A0ABZ3D5Y1</accession>
<name>A0ABZ3D5Y1_9PROT</name>
<keyword evidence="2" id="KW-1185">Reference proteome</keyword>
<proteinExistence type="predicted"/>
<evidence type="ECO:0000313" key="2">
    <source>
        <dbReference type="Proteomes" id="UP001449795"/>
    </source>
</evidence>
<protein>
    <submittedName>
        <fullName evidence="1">Uncharacterized protein</fullName>
    </submittedName>
</protein>